<dbReference type="GO" id="GO:0006272">
    <property type="term" value="P:leading strand elongation"/>
    <property type="evidence" value="ECO:0007669"/>
    <property type="project" value="TreeGrafter"/>
</dbReference>
<dbReference type="AlphaFoldDB" id="A0A0W0EY95"/>
<dbReference type="Proteomes" id="UP000054988">
    <property type="component" value="Unassembled WGS sequence"/>
</dbReference>
<keyword evidence="2" id="KW-0539">Nucleus</keyword>
<feature type="compositionally biased region" description="Polar residues" evidence="5">
    <location>
        <begin position="215"/>
        <end position="238"/>
    </location>
</feature>
<gene>
    <name evidence="6" type="ORF">WG66_18478</name>
</gene>
<proteinExistence type="predicted"/>
<dbReference type="InterPro" id="IPR009072">
    <property type="entry name" value="Histone-fold"/>
</dbReference>
<evidence type="ECO:0000256" key="1">
    <source>
        <dbReference type="ARBA" id="ARBA00004123"/>
    </source>
</evidence>
<evidence type="ECO:0000256" key="5">
    <source>
        <dbReference type="SAM" id="MobiDB-lite"/>
    </source>
</evidence>
<comment type="caution">
    <text evidence="6">The sequence shown here is derived from an EMBL/GenBank/DDBJ whole genome shotgun (WGS) entry which is preliminary data.</text>
</comment>
<dbReference type="GO" id="GO:0046982">
    <property type="term" value="F:protein heterodimerization activity"/>
    <property type="evidence" value="ECO:0007669"/>
    <property type="project" value="InterPro"/>
</dbReference>
<dbReference type="PANTHER" id="PTHR46172">
    <property type="entry name" value="DNA POLYMERASE EPSILON SUBUNIT 3"/>
    <property type="match status" value="1"/>
</dbReference>
<dbReference type="EMBL" id="LATX01002457">
    <property type="protein sequence ID" value="KTB29034.1"/>
    <property type="molecule type" value="Genomic_DNA"/>
</dbReference>
<sequence length="238" mass="25059">MPRKDQPGPITAQAQQDLVSEGLDNFELPKSLVTKIAKSNLPDNTKLQKETILALVKGSTVFINYLAATQVFMVISPQSKQHKSISASDVLKALELLEFGDLVDPFQAELTIFRDQGKRKSSGSASVSTSKGAKASSGSTSKSKGKEKAAASASAQGPFTSAPLATAAGDSISANPMAIDVEEVNRDRGDDEDAEVDGGDDPMEEDEVEETVDVNGQSTDRPPSEQADGTKNTDGTNV</sequence>
<dbReference type="InterPro" id="IPR051377">
    <property type="entry name" value="DNA_Pol-Epsilon_Subunit"/>
</dbReference>
<evidence type="ECO:0000313" key="6">
    <source>
        <dbReference type="EMBL" id="KTB29034.1"/>
    </source>
</evidence>
<protein>
    <recommendedName>
        <fullName evidence="3">DNA polymerase epsilon subunit D</fullName>
    </recommendedName>
    <alternativeName>
        <fullName evidence="4">DNA polymerase II subunit D</fullName>
    </alternativeName>
</protein>
<dbReference type="GO" id="GO:0031490">
    <property type="term" value="F:chromatin DNA binding"/>
    <property type="evidence" value="ECO:0007669"/>
    <property type="project" value="TreeGrafter"/>
</dbReference>
<comment type="subcellular location">
    <subcellularLocation>
        <location evidence="1">Nucleus</location>
    </subcellularLocation>
</comment>
<dbReference type="GO" id="GO:0031507">
    <property type="term" value="P:heterochromatin formation"/>
    <property type="evidence" value="ECO:0007669"/>
    <property type="project" value="TreeGrafter"/>
</dbReference>
<dbReference type="eggNOG" id="KOG0870">
    <property type="taxonomic scope" value="Eukaryota"/>
</dbReference>
<dbReference type="GO" id="GO:0008623">
    <property type="term" value="C:CHRAC"/>
    <property type="evidence" value="ECO:0007669"/>
    <property type="project" value="TreeGrafter"/>
</dbReference>
<feature type="compositionally biased region" description="Acidic residues" evidence="5">
    <location>
        <begin position="190"/>
        <end position="212"/>
    </location>
</feature>
<evidence type="ECO:0000313" key="7">
    <source>
        <dbReference type="Proteomes" id="UP000054988"/>
    </source>
</evidence>
<dbReference type="GO" id="GO:0008622">
    <property type="term" value="C:epsilon DNA polymerase complex"/>
    <property type="evidence" value="ECO:0007669"/>
    <property type="project" value="TreeGrafter"/>
</dbReference>
<feature type="region of interest" description="Disordered" evidence="5">
    <location>
        <begin position="117"/>
        <end position="238"/>
    </location>
</feature>
<accession>A0A0W0EY95</accession>
<dbReference type="PANTHER" id="PTHR46172:SF1">
    <property type="entry name" value="DNA POLYMERASE EPSILON SUBUNIT 3"/>
    <property type="match status" value="1"/>
</dbReference>
<feature type="compositionally biased region" description="Low complexity" evidence="5">
    <location>
        <begin position="122"/>
        <end position="142"/>
    </location>
</feature>
<dbReference type="CDD" id="cd22928">
    <property type="entry name" value="HFD_POLE3_DPB4"/>
    <property type="match status" value="1"/>
</dbReference>
<dbReference type="SUPFAM" id="SSF47113">
    <property type="entry name" value="Histone-fold"/>
    <property type="match status" value="1"/>
</dbReference>
<name>A0A0W0EY95_MONRR</name>
<evidence type="ECO:0000256" key="4">
    <source>
        <dbReference type="ARBA" id="ARBA00042096"/>
    </source>
</evidence>
<organism evidence="6 7">
    <name type="scientific">Moniliophthora roreri</name>
    <name type="common">Frosty pod rot fungus</name>
    <name type="synonym">Monilia roreri</name>
    <dbReference type="NCBI Taxonomy" id="221103"/>
    <lineage>
        <taxon>Eukaryota</taxon>
        <taxon>Fungi</taxon>
        <taxon>Dikarya</taxon>
        <taxon>Basidiomycota</taxon>
        <taxon>Agaricomycotina</taxon>
        <taxon>Agaricomycetes</taxon>
        <taxon>Agaricomycetidae</taxon>
        <taxon>Agaricales</taxon>
        <taxon>Marasmiineae</taxon>
        <taxon>Marasmiaceae</taxon>
        <taxon>Moniliophthora</taxon>
    </lineage>
</organism>
<dbReference type="Gene3D" id="1.10.20.10">
    <property type="entry name" value="Histone, subunit A"/>
    <property type="match status" value="1"/>
</dbReference>
<dbReference type="GO" id="GO:0006974">
    <property type="term" value="P:DNA damage response"/>
    <property type="evidence" value="ECO:0007669"/>
    <property type="project" value="TreeGrafter"/>
</dbReference>
<evidence type="ECO:0000256" key="2">
    <source>
        <dbReference type="ARBA" id="ARBA00023242"/>
    </source>
</evidence>
<evidence type="ECO:0000256" key="3">
    <source>
        <dbReference type="ARBA" id="ARBA00039775"/>
    </source>
</evidence>
<reference evidence="6 7" key="1">
    <citation type="submission" date="2015-12" db="EMBL/GenBank/DDBJ databases">
        <title>Draft genome sequence of Moniliophthora roreri, the causal agent of frosty pod rot of cacao.</title>
        <authorList>
            <person name="Aime M.C."/>
            <person name="Diaz-Valderrama J.R."/>
            <person name="Kijpornyongpan T."/>
            <person name="Phillips-Mora W."/>
        </authorList>
    </citation>
    <scope>NUCLEOTIDE SEQUENCE [LARGE SCALE GENOMIC DNA]</scope>
    <source>
        <strain evidence="6 7">MCA 2952</strain>
    </source>
</reference>